<evidence type="ECO:0000313" key="2">
    <source>
        <dbReference type="Proteomes" id="UP001226084"/>
    </source>
</evidence>
<accession>A0AAP5E829</accession>
<evidence type="ECO:0000313" key="1">
    <source>
        <dbReference type="EMBL" id="MDQ1107269.1"/>
    </source>
</evidence>
<proteinExistence type="predicted"/>
<dbReference type="EMBL" id="JAUTAS010000001">
    <property type="protein sequence ID" value="MDQ1107269.1"/>
    <property type="molecule type" value="Genomic_DNA"/>
</dbReference>
<dbReference type="RefSeq" id="WP_307106001.1">
    <property type="nucleotide sequence ID" value="NZ_JAUTAS010000001.1"/>
</dbReference>
<comment type="caution">
    <text evidence="1">The sequence shown here is derived from an EMBL/GenBank/DDBJ whole genome shotgun (WGS) entry which is preliminary data.</text>
</comment>
<gene>
    <name evidence="1" type="ORF">QE424_000428</name>
</gene>
<organism evidence="1 2">
    <name type="scientific">Stenotrophomonas rhizophila</name>
    <dbReference type="NCBI Taxonomy" id="216778"/>
    <lineage>
        <taxon>Bacteria</taxon>
        <taxon>Pseudomonadati</taxon>
        <taxon>Pseudomonadota</taxon>
        <taxon>Gammaproteobacteria</taxon>
        <taxon>Lysobacterales</taxon>
        <taxon>Lysobacteraceae</taxon>
        <taxon>Stenotrophomonas</taxon>
    </lineage>
</organism>
<reference evidence="1" key="1">
    <citation type="submission" date="2023-07" db="EMBL/GenBank/DDBJ databases">
        <title>Functional and genomic diversity of the sorghum phyllosphere microbiome.</title>
        <authorList>
            <person name="Shade A."/>
        </authorList>
    </citation>
    <scope>NUCLEOTIDE SEQUENCE</scope>
    <source>
        <strain evidence="1">SORGH_AS_0457</strain>
    </source>
</reference>
<dbReference type="Proteomes" id="UP001226084">
    <property type="component" value="Unassembled WGS sequence"/>
</dbReference>
<name>A0AAP5E829_9GAMM</name>
<protein>
    <submittedName>
        <fullName evidence="1">Uncharacterized protein</fullName>
    </submittedName>
</protein>
<dbReference type="AlphaFoldDB" id="A0AAP5E829"/>
<sequence>MDRTPEEDDDDFFDKHFEMLPEEPPAFRHAVDHVAASYGLAGEAVTLEMCSIPLTAREFEYVESTLKHALSLYQRGEVEAAWYHWGCAKAVVSSRNGFEEGRYESSDRAGAARLAVEYGKQGAEKKKEINEGKREAVLEQLLAQHQAEAFATRRQLKEAAAKLGPDGGKSLADEKWAHRLIKQTRLLNLYESLSSRRKP</sequence>